<dbReference type="InterPro" id="IPR050194">
    <property type="entry name" value="Glycosyltransferase_grp1"/>
</dbReference>
<feature type="domain" description="Glycosyltransferase subfamily 4-like N-terminal" evidence="2">
    <location>
        <begin position="14"/>
        <end position="178"/>
    </location>
</feature>
<evidence type="ECO:0000313" key="4">
    <source>
        <dbReference type="Proteomes" id="UP000501868"/>
    </source>
</evidence>
<evidence type="ECO:0000313" key="3">
    <source>
        <dbReference type="EMBL" id="QIZ06397.1"/>
    </source>
</evidence>
<reference evidence="3 4" key="1">
    <citation type="submission" date="2020-04" db="EMBL/GenBank/DDBJ databases">
        <title>Genome-Wide Identification of 5-Methylcytosine Sites in Bacterial Genomes By High-Throughput Sequencing of MspJI Restriction Fragments.</title>
        <authorList>
            <person name="Wu V."/>
        </authorList>
    </citation>
    <scope>NUCLEOTIDE SEQUENCE [LARGE SCALE GENOMIC DNA]</scope>
    <source>
        <strain evidence="3 4">S2</strain>
    </source>
</reference>
<dbReference type="Pfam" id="PF00534">
    <property type="entry name" value="Glycos_transf_1"/>
    <property type="match status" value="1"/>
</dbReference>
<dbReference type="GO" id="GO:0016758">
    <property type="term" value="F:hexosyltransferase activity"/>
    <property type="evidence" value="ECO:0007669"/>
    <property type="project" value="TreeGrafter"/>
</dbReference>
<protein>
    <submittedName>
        <fullName evidence="3">Glycosyltransferase family 1 protein</fullName>
    </submittedName>
</protein>
<dbReference type="Pfam" id="PF13439">
    <property type="entry name" value="Glyco_transf_4"/>
    <property type="match status" value="1"/>
</dbReference>
<organism evidence="3 4">
    <name type="scientific">Priestia megaterium</name>
    <name type="common">Bacillus megaterium</name>
    <dbReference type="NCBI Taxonomy" id="1404"/>
    <lineage>
        <taxon>Bacteria</taxon>
        <taxon>Bacillati</taxon>
        <taxon>Bacillota</taxon>
        <taxon>Bacilli</taxon>
        <taxon>Bacillales</taxon>
        <taxon>Bacillaceae</taxon>
        <taxon>Priestia</taxon>
    </lineage>
</organism>
<dbReference type="CDD" id="cd03814">
    <property type="entry name" value="GT4-like"/>
    <property type="match status" value="1"/>
</dbReference>
<dbReference type="AlphaFoldDB" id="A0A6H1NYX5"/>
<dbReference type="InterPro" id="IPR028098">
    <property type="entry name" value="Glyco_trans_4-like_N"/>
</dbReference>
<accession>A0A6H1NYX5</accession>
<keyword evidence="3" id="KW-0808">Transferase</keyword>
<dbReference type="Gene3D" id="3.40.50.2000">
    <property type="entry name" value="Glycogen Phosphorylase B"/>
    <property type="match status" value="2"/>
</dbReference>
<dbReference type="InterPro" id="IPR001296">
    <property type="entry name" value="Glyco_trans_1"/>
</dbReference>
<feature type="domain" description="Glycosyl transferase family 1" evidence="1">
    <location>
        <begin position="186"/>
        <end position="349"/>
    </location>
</feature>
<dbReference type="Proteomes" id="UP000501868">
    <property type="component" value="Chromosome"/>
</dbReference>
<name>A0A6H1NYX5_PRIMG</name>
<dbReference type="SUPFAM" id="SSF53756">
    <property type="entry name" value="UDP-Glycosyltransferase/glycogen phosphorylase"/>
    <property type="match status" value="1"/>
</dbReference>
<reference evidence="3 4" key="2">
    <citation type="submission" date="2020-04" db="EMBL/GenBank/DDBJ databases">
        <authorList>
            <person name="Fomenkov A."/>
            <person name="Anton B.P."/>
            <person name="Roberts R.J."/>
        </authorList>
    </citation>
    <scope>NUCLEOTIDE SEQUENCE [LARGE SCALE GENOMIC DNA]</scope>
    <source>
        <strain evidence="3 4">S2</strain>
    </source>
</reference>
<dbReference type="EMBL" id="CP051128">
    <property type="protein sequence ID" value="QIZ06397.1"/>
    <property type="molecule type" value="Genomic_DNA"/>
</dbReference>
<dbReference type="PANTHER" id="PTHR45947">
    <property type="entry name" value="SULFOQUINOVOSYL TRANSFERASE SQD2"/>
    <property type="match status" value="1"/>
</dbReference>
<gene>
    <name evidence="3" type="ORF">HFZ78_06495</name>
</gene>
<dbReference type="PANTHER" id="PTHR45947:SF3">
    <property type="entry name" value="SULFOQUINOVOSYL TRANSFERASE SQD2"/>
    <property type="match status" value="1"/>
</dbReference>
<sequence>MRIAIFTDTYDPDINGVARTLKYFIHYLDNKNISYKVFAPDSLSNEYFSSNVRRIKSLSFFLYPECRLAFPNLSRIKSELEEFSPDIIHVATPFNMGLCGVYLAKKLTIPLVGSYHTDFDHYLKFYDLRFFSKILWKYMNWFHKPFKKLFVPSNETLTQLKCQGFVNLEVWPGGVDCQLFHPYYEKQAIREQWGISKKYLLTYVGRLAPEKDVKTLLAVAKALPAEINEEVQWFVIGDGPQRAELQIEAPANMTLTGYLTGEQLAEIYSASDLFVFPSPTETFGNVVIEALASGTPAITANSGGVKNIIKAGVTGYLCETGNVMEFTNAILKLLENDCLRKQLGIEGRNYALTQSWDKIFSNLLWHYRAVIDEPKIQKYA</sequence>
<proteinExistence type="predicted"/>
<evidence type="ECO:0000259" key="2">
    <source>
        <dbReference type="Pfam" id="PF13439"/>
    </source>
</evidence>
<evidence type="ECO:0000259" key="1">
    <source>
        <dbReference type="Pfam" id="PF00534"/>
    </source>
</evidence>